<feature type="transmembrane region" description="Helical" evidence="1">
    <location>
        <begin position="6"/>
        <end position="29"/>
    </location>
</feature>
<evidence type="ECO:0000313" key="3">
    <source>
        <dbReference type="Proteomes" id="UP000297703"/>
    </source>
</evidence>
<gene>
    <name evidence="2" type="ORF">DR999_PMT18657</name>
</gene>
<proteinExistence type="predicted"/>
<keyword evidence="1" id="KW-0812">Transmembrane</keyword>
<sequence>MIFVNFILNIVLLMFIATFYALLAVRYYVYCYLYMFWAGYPIFHNGVQVSIVASEAKDSLDSKNEGSFFMELWQERGQQTFGTGSNCLRESCLPQHFGTCVLKKIV</sequence>
<name>A0A4D9DQT2_9SAUR</name>
<dbReference type="EMBL" id="QXTE01000335">
    <property type="protein sequence ID" value="TFJ99344.1"/>
    <property type="molecule type" value="Genomic_DNA"/>
</dbReference>
<organism evidence="2 3">
    <name type="scientific">Platysternon megacephalum</name>
    <name type="common">big-headed turtle</name>
    <dbReference type="NCBI Taxonomy" id="55544"/>
    <lineage>
        <taxon>Eukaryota</taxon>
        <taxon>Metazoa</taxon>
        <taxon>Chordata</taxon>
        <taxon>Craniata</taxon>
        <taxon>Vertebrata</taxon>
        <taxon>Euteleostomi</taxon>
        <taxon>Archelosauria</taxon>
        <taxon>Testudinata</taxon>
        <taxon>Testudines</taxon>
        <taxon>Cryptodira</taxon>
        <taxon>Durocryptodira</taxon>
        <taxon>Testudinoidea</taxon>
        <taxon>Platysternidae</taxon>
        <taxon>Platysternon</taxon>
    </lineage>
</organism>
<evidence type="ECO:0000256" key="1">
    <source>
        <dbReference type="SAM" id="Phobius"/>
    </source>
</evidence>
<evidence type="ECO:0000313" key="2">
    <source>
        <dbReference type="EMBL" id="TFJ99344.1"/>
    </source>
</evidence>
<comment type="caution">
    <text evidence="2">The sequence shown here is derived from an EMBL/GenBank/DDBJ whole genome shotgun (WGS) entry which is preliminary data.</text>
</comment>
<dbReference type="AlphaFoldDB" id="A0A4D9DQT2"/>
<dbReference type="Proteomes" id="UP000297703">
    <property type="component" value="Unassembled WGS sequence"/>
</dbReference>
<keyword evidence="1" id="KW-1133">Transmembrane helix</keyword>
<protein>
    <submittedName>
        <fullName evidence="2">Titin-like</fullName>
    </submittedName>
</protein>
<reference evidence="2 3" key="2">
    <citation type="submission" date="2019-04" db="EMBL/GenBank/DDBJ databases">
        <title>The genome sequence of big-headed turtle.</title>
        <authorList>
            <person name="Gong S."/>
        </authorList>
    </citation>
    <scope>NUCLEOTIDE SEQUENCE [LARGE SCALE GENOMIC DNA]</scope>
    <source>
        <strain evidence="2">DO16091913</strain>
        <tissue evidence="2">Muscle</tissue>
    </source>
</reference>
<keyword evidence="3" id="KW-1185">Reference proteome</keyword>
<reference evidence="2 3" key="1">
    <citation type="submission" date="2019-04" db="EMBL/GenBank/DDBJ databases">
        <title>Draft genome of the big-headed turtle Platysternon megacephalum.</title>
        <authorList>
            <person name="Gong S."/>
        </authorList>
    </citation>
    <scope>NUCLEOTIDE SEQUENCE [LARGE SCALE GENOMIC DNA]</scope>
    <source>
        <strain evidence="2">DO16091913</strain>
        <tissue evidence="2">Muscle</tissue>
    </source>
</reference>
<accession>A0A4D9DQT2</accession>
<keyword evidence="1" id="KW-0472">Membrane</keyword>